<gene>
    <name evidence="2" type="ORF">HMPREF1866_02237</name>
</gene>
<keyword evidence="3" id="KW-1185">Reference proteome</keyword>
<dbReference type="EMBL" id="LSDA01000124">
    <property type="protein sequence ID" value="KXB54873.1"/>
    <property type="molecule type" value="Genomic_DNA"/>
</dbReference>
<evidence type="ECO:0000313" key="3">
    <source>
        <dbReference type="Proteomes" id="UP000070394"/>
    </source>
</evidence>
<reference evidence="3" key="1">
    <citation type="submission" date="2016-01" db="EMBL/GenBank/DDBJ databases">
        <authorList>
            <person name="Mitreva M."/>
            <person name="Pepin K.H."/>
            <person name="Mihindukulasuriya K.A."/>
            <person name="Fulton R."/>
            <person name="Fronick C."/>
            <person name="O'Laughlin M."/>
            <person name="Miner T."/>
            <person name="Herter B."/>
            <person name="Rosa B.A."/>
            <person name="Cordes M."/>
            <person name="Tomlinson C."/>
            <person name="Wollam A."/>
            <person name="Palsikar V.B."/>
            <person name="Mardis E.R."/>
            <person name="Wilson R.K."/>
        </authorList>
    </citation>
    <scope>NUCLEOTIDE SEQUENCE [LARGE SCALE GENOMIC DNA]</scope>
    <source>
        <strain evidence="3">DNF00896</strain>
    </source>
</reference>
<dbReference type="STRING" id="467210.HMPREF1866_02237"/>
<proteinExistence type="predicted"/>
<dbReference type="Proteomes" id="UP000070394">
    <property type="component" value="Unassembled WGS sequence"/>
</dbReference>
<comment type="caution">
    <text evidence="2">The sequence shown here is derived from an EMBL/GenBank/DDBJ whole genome shotgun (WGS) entry which is preliminary data.</text>
</comment>
<feature type="signal peptide" evidence="1">
    <location>
        <begin position="1"/>
        <end position="25"/>
    </location>
</feature>
<dbReference type="OrthoDB" id="1750764at2"/>
<evidence type="ECO:0000256" key="1">
    <source>
        <dbReference type="SAM" id="SignalP"/>
    </source>
</evidence>
<evidence type="ECO:0000313" key="2">
    <source>
        <dbReference type="EMBL" id="KXB54873.1"/>
    </source>
</evidence>
<organism evidence="2 3">
    <name type="scientific">Lachnoanaerobaculum saburreum</name>
    <dbReference type="NCBI Taxonomy" id="467210"/>
    <lineage>
        <taxon>Bacteria</taxon>
        <taxon>Bacillati</taxon>
        <taxon>Bacillota</taxon>
        <taxon>Clostridia</taxon>
        <taxon>Lachnospirales</taxon>
        <taxon>Lachnospiraceae</taxon>
        <taxon>Lachnoanaerobaculum</taxon>
    </lineage>
</organism>
<dbReference type="RefSeq" id="WP_060931837.1">
    <property type="nucleotide sequence ID" value="NZ_KQ959840.1"/>
</dbReference>
<dbReference type="SUPFAM" id="SSF69360">
    <property type="entry name" value="Cell wall binding repeat"/>
    <property type="match status" value="1"/>
</dbReference>
<keyword evidence="1" id="KW-0732">Signal</keyword>
<accession>A0A133ZHE8</accession>
<name>A0A133ZHE8_9FIRM</name>
<protein>
    <recommendedName>
        <fullName evidence="4">Cell wall-binding repeat protein</fullName>
    </recommendedName>
</protein>
<evidence type="ECO:0008006" key="4">
    <source>
        <dbReference type="Google" id="ProtNLM"/>
    </source>
</evidence>
<sequence>MKRLLSKVVATVCIMALSMPICSYADVDYNSVLNDGKTFCDNWKLGADNQWGYYKDGQLVKNAYIIDHDNEYYVDANGKMITGLICNKPNFMPDKYRYGFLDDTKGSGTYGRYLYDGDMYRGIKISMDKIRFGSGENDYFETLSESTLKSLEGLGYNKANAYAFAGSDMIGINADDERYEALRKADQDARIAAEDAARQARIAERGYKTREDILAEAGLYPAGSAHLR</sequence>
<feature type="chain" id="PRO_5007460850" description="Cell wall-binding repeat protein" evidence="1">
    <location>
        <begin position="26"/>
        <end position="228"/>
    </location>
</feature>
<dbReference type="AlphaFoldDB" id="A0A133ZHE8"/>
<dbReference type="PATRIC" id="fig|467210.3.peg.2215"/>